<dbReference type="Pfam" id="PF03725">
    <property type="entry name" value="RNase_PH_C"/>
    <property type="match status" value="1"/>
</dbReference>
<dbReference type="GO" id="GO:0034473">
    <property type="term" value="P:U1 snRNA 3'-end processing"/>
    <property type="evidence" value="ECO:0007669"/>
    <property type="project" value="TreeGrafter"/>
</dbReference>
<dbReference type="PANTHER" id="PTHR11097">
    <property type="entry name" value="EXOSOME COMPLEX EXONUCLEASE RIBOSOMAL RNA PROCESSING PROTEIN"/>
    <property type="match status" value="1"/>
</dbReference>
<dbReference type="InterPro" id="IPR001247">
    <property type="entry name" value="ExoRNase_PH_dom1"/>
</dbReference>
<dbReference type="Proteomes" id="UP000007799">
    <property type="component" value="Unassembled WGS sequence"/>
</dbReference>
<dbReference type="SUPFAM" id="SSF55666">
    <property type="entry name" value="Ribonuclease PH domain 2-like"/>
    <property type="match status" value="1"/>
</dbReference>
<dbReference type="OrthoDB" id="10264038at2759"/>
<dbReference type="PANTHER" id="PTHR11097:SF14">
    <property type="entry name" value="EXOSOME COMPLEX COMPONENT RRP45"/>
    <property type="match status" value="1"/>
</dbReference>
<evidence type="ECO:0000259" key="8">
    <source>
        <dbReference type="Pfam" id="PF03725"/>
    </source>
</evidence>
<dbReference type="RefSeq" id="XP_004992709.1">
    <property type="nucleotide sequence ID" value="XM_004992652.1"/>
</dbReference>
<dbReference type="GO" id="GO:0071038">
    <property type="term" value="P:TRAMP-dependent tRNA surveillance pathway"/>
    <property type="evidence" value="ECO:0007669"/>
    <property type="project" value="TreeGrafter"/>
</dbReference>
<dbReference type="CDD" id="cd11368">
    <property type="entry name" value="RNase_PH_RRP45"/>
    <property type="match status" value="1"/>
</dbReference>
<dbReference type="GO" id="GO:0071028">
    <property type="term" value="P:nuclear mRNA surveillance"/>
    <property type="evidence" value="ECO:0007669"/>
    <property type="project" value="TreeGrafter"/>
</dbReference>
<dbReference type="InterPro" id="IPR050590">
    <property type="entry name" value="Exosome_comp_Rrp42_subfam"/>
</dbReference>
<dbReference type="InterPro" id="IPR033100">
    <property type="entry name" value="Rrp45"/>
</dbReference>
<keyword evidence="10" id="KW-1185">Reference proteome</keyword>
<dbReference type="KEGG" id="sre:PTSG_05816"/>
<dbReference type="OMA" id="VCSIQKA"/>
<sequence length="280" mass="30550">MRERLLTTCEREFIHNVMKEGGEDGELVRLDGRGKSEMRRVLVTLGRQQYGQATASIGNTQAICRVSCSIVRPHEDRPTKGFVRYGVTLSPMASPDYDAGGRPSAASIYLTRLLEHIFREARALDDESLCIVAGEKVWAVSVNVTVTNDDGNMEDACALAALAGLMHFRRPYVSIAGQDVVVHPFDEHEPVSLAINHRPLNVTTALFDNGDLALVDPTKIELKVADGSISVAMNTHGEICGINSSEGLAVDPEQMEAIVAATKHRVTHLFTALNKAFPKE</sequence>
<accession>F2UCV7</accession>
<dbReference type="Pfam" id="PF01138">
    <property type="entry name" value="RNase_PH"/>
    <property type="match status" value="1"/>
</dbReference>
<dbReference type="InterPro" id="IPR015847">
    <property type="entry name" value="ExoRNase_PH_dom2"/>
</dbReference>
<evidence type="ECO:0000256" key="2">
    <source>
        <dbReference type="ARBA" id="ARBA00004496"/>
    </source>
</evidence>
<dbReference type="GO" id="GO:0071035">
    <property type="term" value="P:nuclear polyadenylation-dependent rRNA catabolic process"/>
    <property type="evidence" value="ECO:0007669"/>
    <property type="project" value="TreeGrafter"/>
</dbReference>
<dbReference type="InterPro" id="IPR020568">
    <property type="entry name" value="Ribosomal_Su5_D2-typ_SF"/>
</dbReference>
<dbReference type="SUPFAM" id="SSF54211">
    <property type="entry name" value="Ribosomal protein S5 domain 2-like"/>
    <property type="match status" value="1"/>
</dbReference>
<evidence type="ECO:0000259" key="7">
    <source>
        <dbReference type="Pfam" id="PF01138"/>
    </source>
</evidence>
<evidence type="ECO:0000256" key="1">
    <source>
        <dbReference type="ARBA" id="ARBA00004123"/>
    </source>
</evidence>
<keyword evidence="4" id="KW-0963">Cytoplasm</keyword>
<dbReference type="GO" id="GO:0000176">
    <property type="term" value="C:nuclear exosome (RNase complex)"/>
    <property type="evidence" value="ECO:0007669"/>
    <property type="project" value="TreeGrafter"/>
</dbReference>
<keyword evidence="6" id="KW-0539">Nucleus</keyword>
<evidence type="ECO:0000313" key="10">
    <source>
        <dbReference type="Proteomes" id="UP000007799"/>
    </source>
</evidence>
<dbReference type="GO" id="GO:0016075">
    <property type="term" value="P:rRNA catabolic process"/>
    <property type="evidence" value="ECO:0007669"/>
    <property type="project" value="TreeGrafter"/>
</dbReference>
<dbReference type="InterPro" id="IPR036345">
    <property type="entry name" value="ExoRNase_PH_dom2_sf"/>
</dbReference>
<dbReference type="GO" id="GO:0035925">
    <property type="term" value="F:mRNA 3'-UTR AU-rich region binding"/>
    <property type="evidence" value="ECO:0007669"/>
    <property type="project" value="TreeGrafter"/>
</dbReference>
<evidence type="ECO:0000313" key="9">
    <source>
        <dbReference type="EMBL" id="EGD74452.1"/>
    </source>
</evidence>
<gene>
    <name evidence="9" type="ORF">PTSG_05816</name>
</gene>
<dbReference type="GO" id="GO:0034475">
    <property type="term" value="P:U4 snRNA 3'-end processing"/>
    <property type="evidence" value="ECO:0007669"/>
    <property type="project" value="TreeGrafter"/>
</dbReference>
<dbReference type="AlphaFoldDB" id="F2UCV7"/>
<evidence type="ECO:0000256" key="5">
    <source>
        <dbReference type="ARBA" id="ARBA00022884"/>
    </source>
</evidence>
<dbReference type="InParanoid" id="F2UCV7"/>
<comment type="similarity">
    <text evidence="3">Belongs to the RNase PH family.</text>
</comment>
<dbReference type="GO" id="GO:0000467">
    <property type="term" value="P:exonucleolytic trimming to generate mature 3'-end of 5.8S rRNA from tricistronic rRNA transcript (SSU-rRNA, 5.8S rRNA, LSU-rRNA)"/>
    <property type="evidence" value="ECO:0007669"/>
    <property type="project" value="TreeGrafter"/>
</dbReference>
<dbReference type="STRING" id="946362.F2UCV7"/>
<evidence type="ECO:0000256" key="4">
    <source>
        <dbReference type="ARBA" id="ARBA00022490"/>
    </source>
</evidence>
<comment type="subcellular location">
    <subcellularLocation>
        <location evidence="2">Cytoplasm</location>
    </subcellularLocation>
    <subcellularLocation>
        <location evidence="1">Nucleus</location>
    </subcellularLocation>
</comment>
<protein>
    <submittedName>
        <fullName evidence="9">Uncharacterized protein</fullName>
    </submittedName>
</protein>
<name>F2UCV7_SALR5</name>
<keyword evidence="5" id="KW-0694">RNA-binding</keyword>
<dbReference type="GO" id="GO:0034476">
    <property type="term" value="P:U5 snRNA 3'-end processing"/>
    <property type="evidence" value="ECO:0007669"/>
    <property type="project" value="TreeGrafter"/>
</dbReference>
<dbReference type="InterPro" id="IPR027408">
    <property type="entry name" value="PNPase/RNase_PH_dom_sf"/>
</dbReference>
<organism evidence="10">
    <name type="scientific">Salpingoeca rosetta (strain ATCC 50818 / BSB-021)</name>
    <dbReference type="NCBI Taxonomy" id="946362"/>
    <lineage>
        <taxon>Eukaryota</taxon>
        <taxon>Choanoflagellata</taxon>
        <taxon>Craspedida</taxon>
        <taxon>Salpingoecidae</taxon>
        <taxon>Salpingoeca</taxon>
    </lineage>
</organism>
<reference evidence="9" key="1">
    <citation type="submission" date="2009-08" db="EMBL/GenBank/DDBJ databases">
        <title>Annotation of Salpingoeca rosetta.</title>
        <authorList>
            <consortium name="The Broad Institute Genome Sequencing Platform"/>
            <person name="Russ C."/>
            <person name="Cuomo C."/>
            <person name="Burger G."/>
            <person name="Gray M.W."/>
            <person name="Holland P.W.H."/>
            <person name="King N."/>
            <person name="Lang F.B.F."/>
            <person name="Roger A.J."/>
            <person name="Ruiz-Trillo I."/>
            <person name="Young S.K."/>
            <person name="Zeng Q."/>
            <person name="Gargeya S."/>
            <person name="Alvarado L."/>
            <person name="Berlin A."/>
            <person name="Chapman S.B."/>
            <person name="Chen Z."/>
            <person name="Freedman E."/>
            <person name="Gellesch M."/>
            <person name="Goldberg J."/>
            <person name="Griggs A."/>
            <person name="Gujja S."/>
            <person name="Heilman E."/>
            <person name="Heiman D."/>
            <person name="Howarth C."/>
            <person name="Mehta T."/>
            <person name="Neiman D."/>
            <person name="Pearson M."/>
            <person name="Roberts A."/>
            <person name="Saif S."/>
            <person name="Shea T."/>
            <person name="Shenoy N."/>
            <person name="Sisk P."/>
            <person name="Stolte C."/>
            <person name="Sykes S."/>
            <person name="White J."/>
            <person name="Yandava C."/>
            <person name="Haas B."/>
            <person name="Nusbaum C."/>
            <person name="Birren B."/>
        </authorList>
    </citation>
    <scope>NUCLEOTIDE SEQUENCE [LARGE SCALE GENOMIC DNA]</scope>
    <source>
        <strain evidence="9">ATCC 50818</strain>
    </source>
</reference>
<dbReference type="EMBL" id="GL832969">
    <property type="protein sequence ID" value="EGD74452.1"/>
    <property type="molecule type" value="Genomic_DNA"/>
</dbReference>
<dbReference type="eggNOG" id="KOG1614">
    <property type="taxonomic scope" value="Eukaryota"/>
</dbReference>
<dbReference type="GO" id="GO:0000177">
    <property type="term" value="C:cytoplasmic exosome (RNase complex)"/>
    <property type="evidence" value="ECO:0007669"/>
    <property type="project" value="TreeGrafter"/>
</dbReference>
<evidence type="ECO:0000256" key="3">
    <source>
        <dbReference type="ARBA" id="ARBA00006678"/>
    </source>
</evidence>
<dbReference type="Gene3D" id="3.30.230.70">
    <property type="entry name" value="GHMP Kinase, N-terminal domain"/>
    <property type="match status" value="1"/>
</dbReference>
<proteinExistence type="inferred from homology"/>
<dbReference type="FunCoup" id="F2UCV7">
    <property type="interactions" value="1694"/>
</dbReference>
<dbReference type="GeneID" id="16073280"/>
<feature type="domain" description="Exoribonuclease phosphorolytic" evidence="7">
    <location>
        <begin position="37"/>
        <end position="171"/>
    </location>
</feature>
<feature type="domain" description="Exoribonuclease phosphorolytic" evidence="8">
    <location>
        <begin position="199"/>
        <end position="260"/>
    </location>
</feature>
<evidence type="ECO:0000256" key="6">
    <source>
        <dbReference type="ARBA" id="ARBA00023242"/>
    </source>
</evidence>